<organism evidence="2 3">
    <name type="scientific">Peromyscus maniculatus bairdii</name>
    <name type="common">Prairie deer mouse</name>
    <dbReference type="NCBI Taxonomy" id="230844"/>
    <lineage>
        <taxon>Eukaryota</taxon>
        <taxon>Metazoa</taxon>
        <taxon>Chordata</taxon>
        <taxon>Craniata</taxon>
        <taxon>Vertebrata</taxon>
        <taxon>Euteleostomi</taxon>
        <taxon>Mammalia</taxon>
        <taxon>Eutheria</taxon>
        <taxon>Euarchontoglires</taxon>
        <taxon>Glires</taxon>
        <taxon>Rodentia</taxon>
        <taxon>Myomorpha</taxon>
        <taxon>Muroidea</taxon>
        <taxon>Cricetidae</taxon>
        <taxon>Neotominae</taxon>
        <taxon>Peromyscus</taxon>
    </lineage>
</organism>
<name>A0A8C8VZ91_PERMB</name>
<evidence type="ECO:0000313" key="2">
    <source>
        <dbReference type="Ensembl" id="ENSPEMP00000023515.1"/>
    </source>
</evidence>
<reference evidence="2" key="3">
    <citation type="submission" date="2025-09" db="UniProtKB">
        <authorList>
            <consortium name="Ensembl"/>
        </authorList>
    </citation>
    <scope>IDENTIFICATION</scope>
</reference>
<proteinExistence type="predicted"/>
<accession>A0A8C8VZ91</accession>
<reference evidence="2" key="2">
    <citation type="submission" date="2025-08" db="UniProtKB">
        <authorList>
            <consortium name="Ensembl"/>
        </authorList>
    </citation>
    <scope>IDENTIFICATION</scope>
</reference>
<dbReference type="AlphaFoldDB" id="A0A8C8VZ91"/>
<dbReference type="Ensembl" id="ENSPEMT00000027889.2">
    <property type="protein sequence ID" value="ENSPEMP00000023515.1"/>
    <property type="gene ID" value="ENSPEMG00000020533.2"/>
</dbReference>
<sequence length="60" mass="6475">MIAAVAAAWLLLWAAACVQSEQDFYDFKAVNIRGKLVSLEKYRGSRLLGRSLPGTSGSTS</sequence>
<keyword evidence="1" id="KW-0732">Signal</keyword>
<evidence type="ECO:0008006" key="4">
    <source>
        <dbReference type="Google" id="ProtNLM"/>
    </source>
</evidence>
<evidence type="ECO:0000313" key="3">
    <source>
        <dbReference type="Proteomes" id="UP000694547"/>
    </source>
</evidence>
<keyword evidence="3" id="KW-1185">Reference proteome</keyword>
<dbReference type="Proteomes" id="UP000694547">
    <property type="component" value="Chromosome 2"/>
</dbReference>
<feature type="chain" id="PRO_5034881872" description="Glutathione peroxidase 7" evidence="1">
    <location>
        <begin position="21"/>
        <end position="60"/>
    </location>
</feature>
<dbReference type="GeneTree" id="ENSGT01090000263333"/>
<protein>
    <recommendedName>
        <fullName evidence="4">Glutathione peroxidase 7</fullName>
    </recommendedName>
</protein>
<feature type="signal peptide" evidence="1">
    <location>
        <begin position="1"/>
        <end position="20"/>
    </location>
</feature>
<evidence type="ECO:0000256" key="1">
    <source>
        <dbReference type="SAM" id="SignalP"/>
    </source>
</evidence>
<reference evidence="2 3" key="1">
    <citation type="submission" date="2018-10" db="EMBL/GenBank/DDBJ databases">
        <title>Improved assembly of the deer mouse Peromyscus maniculatus genome.</title>
        <authorList>
            <person name="Lassance J.-M."/>
            <person name="Hoekstra H.E."/>
        </authorList>
    </citation>
    <scope>NUCLEOTIDE SEQUENCE [LARGE SCALE GENOMIC DNA]</scope>
</reference>